<evidence type="ECO:0000313" key="3">
    <source>
        <dbReference type="Proteomes" id="UP001374579"/>
    </source>
</evidence>
<dbReference type="AlphaFoldDB" id="A0AAN9BT09"/>
<keyword evidence="3" id="KW-1185">Reference proteome</keyword>
<reference evidence="2 3" key="1">
    <citation type="submission" date="2024-02" db="EMBL/GenBank/DDBJ databases">
        <title>Chromosome-scale genome assembly of the rough periwinkle Littorina saxatilis.</title>
        <authorList>
            <person name="De Jode A."/>
            <person name="Faria R."/>
            <person name="Formenti G."/>
            <person name="Sims Y."/>
            <person name="Smith T.P."/>
            <person name="Tracey A."/>
            <person name="Wood J.M.D."/>
            <person name="Zagrodzka Z.B."/>
            <person name="Johannesson K."/>
            <person name="Butlin R.K."/>
            <person name="Leder E.H."/>
        </authorList>
    </citation>
    <scope>NUCLEOTIDE SEQUENCE [LARGE SCALE GENOMIC DNA]</scope>
    <source>
        <strain evidence="2">Snail1</strain>
        <tissue evidence="2">Muscle</tissue>
    </source>
</reference>
<organism evidence="2 3">
    <name type="scientific">Littorina saxatilis</name>
    <dbReference type="NCBI Taxonomy" id="31220"/>
    <lineage>
        <taxon>Eukaryota</taxon>
        <taxon>Metazoa</taxon>
        <taxon>Spiralia</taxon>
        <taxon>Lophotrochozoa</taxon>
        <taxon>Mollusca</taxon>
        <taxon>Gastropoda</taxon>
        <taxon>Caenogastropoda</taxon>
        <taxon>Littorinimorpha</taxon>
        <taxon>Littorinoidea</taxon>
        <taxon>Littorinidae</taxon>
        <taxon>Littorina</taxon>
    </lineage>
</organism>
<dbReference type="PRINTS" id="PR01438">
    <property type="entry name" value="UNVRSLSTRESS"/>
</dbReference>
<dbReference type="Pfam" id="PF00582">
    <property type="entry name" value="Usp"/>
    <property type="match status" value="1"/>
</dbReference>
<dbReference type="PANTHER" id="PTHR31964:SF113">
    <property type="entry name" value="USPA DOMAIN-CONTAINING PROTEIN"/>
    <property type="match status" value="1"/>
</dbReference>
<accession>A0AAN9BT09</accession>
<dbReference type="InterPro" id="IPR014729">
    <property type="entry name" value="Rossmann-like_a/b/a_fold"/>
</dbReference>
<dbReference type="Proteomes" id="UP001374579">
    <property type="component" value="Unassembled WGS sequence"/>
</dbReference>
<gene>
    <name evidence="2" type="ORF">V1264_013242</name>
</gene>
<comment type="caution">
    <text evidence="2">The sequence shown here is derived from an EMBL/GenBank/DDBJ whole genome shotgun (WGS) entry which is preliminary data.</text>
</comment>
<dbReference type="Gene3D" id="3.40.50.620">
    <property type="entry name" value="HUPs"/>
    <property type="match status" value="1"/>
</dbReference>
<evidence type="ECO:0000259" key="1">
    <source>
        <dbReference type="Pfam" id="PF00582"/>
    </source>
</evidence>
<evidence type="ECO:0000313" key="2">
    <source>
        <dbReference type="EMBL" id="KAK7109150.1"/>
    </source>
</evidence>
<dbReference type="CDD" id="cd23659">
    <property type="entry name" value="USP_At3g01520-like"/>
    <property type="match status" value="1"/>
</dbReference>
<name>A0AAN9BT09_9CAEN</name>
<dbReference type="EMBL" id="JBAMIC010000003">
    <property type="protein sequence ID" value="KAK7109150.1"/>
    <property type="molecule type" value="Genomic_DNA"/>
</dbReference>
<dbReference type="InterPro" id="IPR006015">
    <property type="entry name" value="Universal_stress_UspA"/>
</dbReference>
<protein>
    <recommendedName>
        <fullName evidence="1">UspA domain-containing protein</fullName>
    </recommendedName>
</protein>
<sequence>MKERVVIIAMDGSESSIHAFNTVITYDPELLKEHVGKEKEVAKCLLQPYVDQLTSLGVKVKPAMLVCQDAGHSIVGMAEHEEAHLIVMGSRGHGKLRRTLIGSCSDYVINHAHVPVVVCRH</sequence>
<proteinExistence type="predicted"/>
<dbReference type="PANTHER" id="PTHR31964">
    <property type="entry name" value="ADENINE NUCLEOTIDE ALPHA HYDROLASES-LIKE SUPERFAMILY PROTEIN"/>
    <property type="match status" value="1"/>
</dbReference>
<dbReference type="SUPFAM" id="SSF52402">
    <property type="entry name" value="Adenine nucleotide alpha hydrolases-like"/>
    <property type="match status" value="1"/>
</dbReference>
<feature type="domain" description="UspA" evidence="1">
    <location>
        <begin position="37"/>
        <end position="120"/>
    </location>
</feature>
<dbReference type="InterPro" id="IPR006016">
    <property type="entry name" value="UspA"/>
</dbReference>